<dbReference type="Pfam" id="PF13426">
    <property type="entry name" value="PAS_9"/>
    <property type="match status" value="3"/>
</dbReference>
<dbReference type="NCBIfam" id="TIGR00229">
    <property type="entry name" value="sensory_box"/>
    <property type="match status" value="3"/>
</dbReference>
<feature type="domain" description="PAS" evidence="9">
    <location>
        <begin position="7"/>
        <end position="75"/>
    </location>
</feature>
<feature type="domain" description="PAS" evidence="9">
    <location>
        <begin position="526"/>
        <end position="595"/>
    </location>
</feature>
<dbReference type="SMART" id="SM00086">
    <property type="entry name" value="PAC"/>
    <property type="match status" value="3"/>
</dbReference>
<dbReference type="CDD" id="cd00130">
    <property type="entry name" value="PAS"/>
    <property type="match status" value="2"/>
</dbReference>
<dbReference type="Gene3D" id="3.30.450.20">
    <property type="entry name" value="PAS domain"/>
    <property type="match status" value="5"/>
</dbReference>
<evidence type="ECO:0000256" key="3">
    <source>
        <dbReference type="ARBA" id="ARBA00022553"/>
    </source>
</evidence>
<keyword evidence="3" id="KW-0597">Phosphoprotein</keyword>
<dbReference type="Proteomes" id="UP000683507">
    <property type="component" value="Chromosome"/>
</dbReference>
<keyword evidence="12" id="KW-1185">Reference proteome</keyword>
<feature type="domain" description="PAS" evidence="9">
    <location>
        <begin position="281"/>
        <end position="348"/>
    </location>
</feature>
<dbReference type="SMART" id="SM00387">
    <property type="entry name" value="HATPase_c"/>
    <property type="match status" value="1"/>
</dbReference>
<evidence type="ECO:0000259" key="10">
    <source>
        <dbReference type="SMART" id="SM00387"/>
    </source>
</evidence>
<keyword evidence="7" id="KW-0067">ATP-binding</keyword>
<keyword evidence="4" id="KW-0808">Transferase</keyword>
<sequence length="862" mass="99397">MKAELIKYFQNFFEFSGYAYFLLDSTTLEIVDVNPKSLEVFRLKDRSEVIAKPFYEVSTCDFGNHVDQITIVNFKKLIRKEQGYAYQQKVRLTQNNTFDASFEFSLIQFGDEDFILVSVKDISKEKELNESMETYEAIYNQLPDGIVIHLNGVIIGTNRSFQELNEEEDVTSYRGKHIASFFSEQDREKIEEHITHPEKGKFIIVSRKSKNNNWHKFVLESFETKYHDQQITTTIVSDYQLQEDLAKEQLRANLASEANILLEQEIEKHKETQRKLETSQEISKSVFNSSIDTIISSDLENNITEVSPSACYAFKYSREEFLTLNAADIYANKEEFQNISQSLSTDGFYIGEVTNKRKDGSEFTCFLSCAVMRNKKGDHIGYMGISRDITDLKKAEEELIKSEKKYRDLFVNLGDALVIVDNNNKILDLNNAAKKLFNSSNCIGKQLFDFVHDDDLDYVKERSKEFRQKGSIVNVEFRVKNGERVKHVNLSSTAIYEGDKYVGSRDIIRDITQEKEYQELIVQQTSHLESIFENKSDVIMCTLDSKYNLTAFNTKLEEFIQHHLGITLKIGMNFMDILINSVSDQVKEGLQEYYEKATKGYPTQFEGILKSLKSNEVWIETFLSPITVEGKSAYDIALMAMDITDKKEAEIEITKSLQEKEVLLKEVHHRVKNNLQVISSILNLQSSYVKDKNTLYILRESQNRVKSMSFIHESLYRSKDFSQVNFSDYLNNLINNVVHTFLLPDKDVMLKTDLGAVNLNLDQAIPCGLILNELLTNAMKYAFVGIDNPELEVRIHERDNVIFIHVEDNGIGLPKDFRIDETNSLGLQLVQTLTDQLDGTLELKSKEGTKYLLTFEKMNQSD</sequence>
<evidence type="ECO:0000256" key="1">
    <source>
        <dbReference type="ARBA" id="ARBA00000085"/>
    </source>
</evidence>
<feature type="coiled-coil region" evidence="8">
    <location>
        <begin position="385"/>
        <end position="412"/>
    </location>
</feature>
<keyword evidence="8" id="KW-0175">Coiled coil</keyword>
<dbReference type="SUPFAM" id="SSF55874">
    <property type="entry name" value="ATPase domain of HSP90 chaperone/DNA topoisomerase II/histidine kinase"/>
    <property type="match status" value="1"/>
</dbReference>
<dbReference type="EC" id="2.7.13.3" evidence="2"/>
<evidence type="ECO:0000259" key="9">
    <source>
        <dbReference type="SMART" id="SM00091"/>
    </source>
</evidence>
<evidence type="ECO:0000256" key="8">
    <source>
        <dbReference type="SAM" id="Coils"/>
    </source>
</evidence>
<dbReference type="InterPro" id="IPR035965">
    <property type="entry name" value="PAS-like_dom_sf"/>
</dbReference>
<keyword evidence="5" id="KW-0547">Nucleotide-binding</keyword>
<reference evidence="11" key="1">
    <citation type="submission" date="2021-04" db="EMBL/GenBank/DDBJ databases">
        <authorList>
            <person name="Rodrigo-Torres L."/>
            <person name="Arahal R. D."/>
            <person name="Lucena T."/>
        </authorList>
    </citation>
    <scope>NUCLEOTIDE SEQUENCE</scope>
    <source>
        <strain evidence="11">AS29M-1</strain>
    </source>
</reference>
<dbReference type="AlphaFoldDB" id="A0A916JSZ6"/>
<evidence type="ECO:0000313" key="12">
    <source>
        <dbReference type="Proteomes" id="UP000683507"/>
    </source>
</evidence>
<dbReference type="GO" id="GO:0005524">
    <property type="term" value="F:ATP binding"/>
    <property type="evidence" value="ECO:0007669"/>
    <property type="project" value="UniProtKB-KW"/>
</dbReference>
<dbReference type="PANTHER" id="PTHR41523">
    <property type="entry name" value="TWO-COMPONENT SYSTEM SENSOR PROTEIN"/>
    <property type="match status" value="1"/>
</dbReference>
<dbReference type="InterPro" id="IPR000014">
    <property type="entry name" value="PAS"/>
</dbReference>
<evidence type="ECO:0000256" key="4">
    <source>
        <dbReference type="ARBA" id="ARBA00022679"/>
    </source>
</evidence>
<dbReference type="Gene3D" id="3.30.565.10">
    <property type="entry name" value="Histidine kinase-like ATPase, C-terminal domain"/>
    <property type="match status" value="1"/>
</dbReference>
<name>A0A916JSZ6_9FLAO</name>
<organism evidence="11 12">
    <name type="scientific">Parvicella tangerina</name>
    <dbReference type="NCBI Taxonomy" id="2829795"/>
    <lineage>
        <taxon>Bacteria</taxon>
        <taxon>Pseudomonadati</taxon>
        <taxon>Bacteroidota</taxon>
        <taxon>Flavobacteriia</taxon>
        <taxon>Flavobacteriales</taxon>
        <taxon>Parvicellaceae</taxon>
        <taxon>Parvicella</taxon>
    </lineage>
</organism>
<dbReference type="SUPFAM" id="SSF55785">
    <property type="entry name" value="PYP-like sensor domain (PAS domain)"/>
    <property type="match status" value="5"/>
</dbReference>
<evidence type="ECO:0000256" key="2">
    <source>
        <dbReference type="ARBA" id="ARBA00012438"/>
    </source>
</evidence>
<keyword evidence="6" id="KW-0418">Kinase</keyword>
<dbReference type="GO" id="GO:0004673">
    <property type="term" value="F:protein histidine kinase activity"/>
    <property type="evidence" value="ECO:0007669"/>
    <property type="project" value="UniProtKB-EC"/>
</dbReference>
<dbReference type="PANTHER" id="PTHR41523:SF8">
    <property type="entry name" value="ETHYLENE RESPONSE SENSOR PROTEIN"/>
    <property type="match status" value="1"/>
</dbReference>
<dbReference type="InterPro" id="IPR003594">
    <property type="entry name" value="HATPase_dom"/>
</dbReference>
<accession>A0A916JSZ6</accession>
<comment type="catalytic activity">
    <reaction evidence="1">
        <text>ATP + protein L-histidine = ADP + protein N-phospho-L-histidine.</text>
        <dbReference type="EC" id="2.7.13.3"/>
    </reaction>
</comment>
<dbReference type="EMBL" id="OU015584">
    <property type="protein sequence ID" value="CAG5087891.1"/>
    <property type="molecule type" value="Genomic_DNA"/>
</dbReference>
<dbReference type="Pfam" id="PF07568">
    <property type="entry name" value="HisKA_2"/>
    <property type="match status" value="1"/>
</dbReference>
<gene>
    <name evidence="11" type="ORF">CRYO30217_03610</name>
</gene>
<evidence type="ECO:0000256" key="6">
    <source>
        <dbReference type="ARBA" id="ARBA00022777"/>
    </source>
</evidence>
<proteinExistence type="predicted"/>
<evidence type="ECO:0000256" key="5">
    <source>
        <dbReference type="ARBA" id="ARBA00022741"/>
    </source>
</evidence>
<feature type="domain" description="Histidine kinase/HSP90-like ATPase" evidence="10">
    <location>
        <begin position="762"/>
        <end position="859"/>
    </location>
</feature>
<dbReference type="InterPro" id="IPR011495">
    <property type="entry name" value="Sig_transdc_His_kin_sub2_dim/P"/>
</dbReference>
<dbReference type="Pfam" id="PF02518">
    <property type="entry name" value="HATPase_c"/>
    <property type="match status" value="1"/>
</dbReference>
<feature type="domain" description="PAS" evidence="9">
    <location>
        <begin position="133"/>
        <end position="199"/>
    </location>
</feature>
<protein>
    <recommendedName>
        <fullName evidence="2">histidine kinase</fullName>
        <ecNumber evidence="2">2.7.13.3</ecNumber>
    </recommendedName>
</protein>
<evidence type="ECO:0000313" key="11">
    <source>
        <dbReference type="EMBL" id="CAG5087891.1"/>
    </source>
</evidence>
<dbReference type="InterPro" id="IPR001610">
    <property type="entry name" value="PAC"/>
</dbReference>
<dbReference type="InterPro" id="IPR036890">
    <property type="entry name" value="HATPase_C_sf"/>
</dbReference>
<dbReference type="KEGG" id="ptan:CRYO30217_03610"/>
<dbReference type="SMART" id="SM00091">
    <property type="entry name" value="PAS"/>
    <property type="match status" value="5"/>
</dbReference>
<evidence type="ECO:0000256" key="7">
    <source>
        <dbReference type="ARBA" id="ARBA00022840"/>
    </source>
</evidence>
<feature type="domain" description="PAS" evidence="9">
    <location>
        <begin position="404"/>
        <end position="468"/>
    </location>
</feature>
<feature type="coiled-coil region" evidence="8">
    <location>
        <begin position="252"/>
        <end position="282"/>
    </location>
</feature>